<proteinExistence type="predicted"/>
<evidence type="ECO:0000256" key="1">
    <source>
        <dbReference type="SAM" id="Coils"/>
    </source>
</evidence>
<feature type="coiled-coil region" evidence="1">
    <location>
        <begin position="431"/>
        <end position="535"/>
    </location>
</feature>
<gene>
    <name evidence="4" type="ORF">M0812_26071</name>
</gene>
<feature type="coiled-coil region" evidence="1">
    <location>
        <begin position="286"/>
        <end position="313"/>
    </location>
</feature>
<sequence>MSGFRNLRKNSVKANLKFAFLLVKDLPVNNLLIFLKFTRGAKTESTKKVYPSPNCVATFDCEYSQECKYFESKKQKKKEQKYERSLLSITLMVTKQVSSKRTKNISLGHLNIDTSQAVLSDKPLINSYNFQMATNKLNSINKPNKKKNKKKHAPKNPSLLIVMEANLINEESKISLNSFGPLLKNLNLKKEIEEIKKQLLGDSTKNEDLDEIDFNDFNDFTDLSTLPNENEKSQFKEKKKSPTTQVLSSQENFNEEEKNNSDDFILIDETFSQMKNNSRNKEANLLKAKEFSIEELNKAVNSLKNLIHKKKKKNDACHSELTRVGLKKKELTKIKLIFKEHKKKTKDLEMIIQQERLELFDKQENYQENWIEEIEKIGEQQRAKIRNLVIEKKKRIDNLKSVLSKIKINKGKIKRESKKEQMLIKETKEEFEILTDNVENIQFMIQEMKEEFNKMVFEKKEEIQRIEQEEIEQLNTENISLYEKNLEKTQMELNNVSNELKTNNNNNTNEKEELLTELKEEYDLLMSEGKEEINESIQIKKKKKKEMNLVREKKIEILKMMKTINETFKKEEEQQQKGIILQKRKIIRKINKELLKKNKQKQEYKNRIINNLNEKILFEKDQIQKKTKELNQKKHEFNQNILDKRKLLENNETNEQQFLQLKKKNEGIIQSSNNLIKELELRAKDKMVQINKLKNKKQEYERKTLLEKN</sequence>
<dbReference type="InterPro" id="IPR019448">
    <property type="entry name" value="NT-C2"/>
</dbReference>
<evidence type="ECO:0000256" key="2">
    <source>
        <dbReference type="SAM" id="MobiDB-lite"/>
    </source>
</evidence>
<feature type="domain" description="C2 NT-type" evidence="3">
    <location>
        <begin position="4"/>
        <end position="149"/>
    </location>
</feature>
<dbReference type="EMBL" id="JANTQA010000062">
    <property type="protein sequence ID" value="KAJ3427557.1"/>
    <property type="molecule type" value="Genomic_DNA"/>
</dbReference>
<dbReference type="PROSITE" id="PS51840">
    <property type="entry name" value="C2_NT"/>
    <property type="match status" value="1"/>
</dbReference>
<evidence type="ECO:0000313" key="5">
    <source>
        <dbReference type="Proteomes" id="UP001146793"/>
    </source>
</evidence>
<evidence type="ECO:0000259" key="3">
    <source>
        <dbReference type="PROSITE" id="PS51840"/>
    </source>
</evidence>
<dbReference type="Proteomes" id="UP001146793">
    <property type="component" value="Unassembled WGS sequence"/>
</dbReference>
<feature type="region of interest" description="Disordered" evidence="2">
    <location>
        <begin position="223"/>
        <end position="259"/>
    </location>
</feature>
<dbReference type="AlphaFoldDB" id="A0AAV7YCN2"/>
<feature type="coiled-coil region" evidence="1">
    <location>
        <begin position="587"/>
        <end position="703"/>
    </location>
</feature>
<keyword evidence="1" id="KW-0175">Coiled coil</keyword>
<protein>
    <recommendedName>
        <fullName evidence="3">C2 NT-type domain-containing protein</fullName>
    </recommendedName>
</protein>
<comment type="caution">
    <text evidence="4">The sequence shown here is derived from an EMBL/GenBank/DDBJ whole genome shotgun (WGS) entry which is preliminary data.</text>
</comment>
<feature type="compositionally biased region" description="Polar residues" evidence="2">
    <location>
        <begin position="242"/>
        <end position="252"/>
    </location>
</feature>
<organism evidence="4 5">
    <name type="scientific">Anaeramoeba flamelloides</name>
    <dbReference type="NCBI Taxonomy" id="1746091"/>
    <lineage>
        <taxon>Eukaryota</taxon>
        <taxon>Metamonada</taxon>
        <taxon>Anaeramoebidae</taxon>
        <taxon>Anaeramoeba</taxon>
    </lineage>
</organism>
<accession>A0AAV7YCN2</accession>
<evidence type="ECO:0000313" key="4">
    <source>
        <dbReference type="EMBL" id="KAJ3427557.1"/>
    </source>
</evidence>
<reference evidence="4" key="1">
    <citation type="submission" date="2022-08" db="EMBL/GenBank/DDBJ databases">
        <title>Novel sulphate-reducing endosymbionts in the free-living metamonad Anaeramoeba.</title>
        <authorList>
            <person name="Jerlstrom-Hultqvist J."/>
            <person name="Cepicka I."/>
            <person name="Gallot-Lavallee L."/>
            <person name="Salas-Leiva D."/>
            <person name="Curtis B.A."/>
            <person name="Zahonova K."/>
            <person name="Pipaliya S."/>
            <person name="Dacks J."/>
            <person name="Roger A.J."/>
        </authorList>
    </citation>
    <scope>NUCLEOTIDE SEQUENCE</scope>
    <source>
        <strain evidence="4">Busselton2</strain>
    </source>
</reference>
<name>A0AAV7YCN2_9EUKA</name>